<dbReference type="EMBL" id="DS113365">
    <property type="protein sequence ID" value="EAY09046.1"/>
    <property type="molecule type" value="Genomic_DNA"/>
</dbReference>
<sequence length="302" mass="34141">MGEKIVAEECNLTCSEYKDFVFAQLESNSSQFAHDNIENYKMVIEKLSNNQILAEPATKAAMLRVLKLFMNEVESIGITDQMKIIIFQNSDVEISYDTRINGKYSMITFYIKNKSSNPINNLQVNFEDIPEIKVFSQKTNRSVQAGEEQKIEFALLMVKPLFSKIRVNFEGDNLSEYLTLPISIGDFSTIMKMDFDTFIKKWNLISNSKYNSQIDIPSPNHSAPNIAGLLNSASSGPGSVMKLENGTYFAALDVEVNNTSCGTLIRMFQERNGNIKFQVRSCDPEVAEMFTHAVNTYCNLDN</sequence>
<organism evidence="1 2">
    <name type="scientific">Trichomonas vaginalis (strain ATCC PRA-98 / G3)</name>
    <dbReference type="NCBI Taxonomy" id="412133"/>
    <lineage>
        <taxon>Eukaryota</taxon>
        <taxon>Metamonada</taxon>
        <taxon>Parabasalia</taxon>
        <taxon>Trichomonadida</taxon>
        <taxon>Trichomonadidae</taxon>
        <taxon>Trichomonas</taxon>
    </lineage>
</organism>
<gene>
    <name evidence="1" type="ORF">TVAG_180200</name>
</gene>
<evidence type="ECO:0000313" key="2">
    <source>
        <dbReference type="Proteomes" id="UP000001542"/>
    </source>
</evidence>
<dbReference type="SMR" id="A2EE49"/>
<dbReference type="GO" id="GO:0030122">
    <property type="term" value="C:AP-2 adaptor complex"/>
    <property type="evidence" value="ECO:0000318"/>
    <property type="project" value="GO_Central"/>
</dbReference>
<dbReference type="STRING" id="5722.A2EE49"/>
<dbReference type="Gene3D" id="2.60.40.1230">
    <property type="match status" value="1"/>
</dbReference>
<evidence type="ECO:0008006" key="3">
    <source>
        <dbReference type="Google" id="ProtNLM"/>
    </source>
</evidence>
<dbReference type="KEGG" id="tva:4766961"/>
<dbReference type="InterPro" id="IPR013041">
    <property type="entry name" value="Clathrin_app_Ig-like_sf"/>
</dbReference>
<proteinExistence type="predicted"/>
<reference evidence="1" key="2">
    <citation type="journal article" date="2007" name="Science">
        <title>Draft genome sequence of the sexually transmitted pathogen Trichomonas vaginalis.</title>
        <authorList>
            <person name="Carlton J.M."/>
            <person name="Hirt R.P."/>
            <person name="Silva J.C."/>
            <person name="Delcher A.L."/>
            <person name="Schatz M."/>
            <person name="Zhao Q."/>
            <person name="Wortman J.R."/>
            <person name="Bidwell S.L."/>
            <person name="Alsmark U.C.M."/>
            <person name="Besteiro S."/>
            <person name="Sicheritz-Ponten T."/>
            <person name="Noel C.J."/>
            <person name="Dacks J.B."/>
            <person name="Foster P.G."/>
            <person name="Simillion C."/>
            <person name="Van de Peer Y."/>
            <person name="Miranda-Saavedra D."/>
            <person name="Barton G.J."/>
            <person name="Westrop G.D."/>
            <person name="Mueller S."/>
            <person name="Dessi D."/>
            <person name="Fiori P.L."/>
            <person name="Ren Q."/>
            <person name="Paulsen I."/>
            <person name="Zhang H."/>
            <person name="Bastida-Corcuera F.D."/>
            <person name="Simoes-Barbosa A."/>
            <person name="Brown M.T."/>
            <person name="Hayes R.D."/>
            <person name="Mukherjee M."/>
            <person name="Okumura C.Y."/>
            <person name="Schneider R."/>
            <person name="Smith A.J."/>
            <person name="Vanacova S."/>
            <person name="Villalvazo M."/>
            <person name="Haas B.J."/>
            <person name="Pertea M."/>
            <person name="Feldblyum T.V."/>
            <person name="Utterback T.R."/>
            <person name="Shu C.L."/>
            <person name="Osoegawa K."/>
            <person name="de Jong P.J."/>
            <person name="Hrdy I."/>
            <person name="Horvathova L."/>
            <person name="Zubacova Z."/>
            <person name="Dolezal P."/>
            <person name="Malik S.B."/>
            <person name="Logsdon J.M. Jr."/>
            <person name="Henze K."/>
            <person name="Gupta A."/>
            <person name="Wang C.C."/>
            <person name="Dunne R.L."/>
            <person name="Upcroft J.A."/>
            <person name="Upcroft P."/>
            <person name="White O."/>
            <person name="Salzberg S.L."/>
            <person name="Tang P."/>
            <person name="Chiu C.-H."/>
            <person name="Lee Y.-S."/>
            <person name="Embley T.M."/>
            <person name="Coombs G.H."/>
            <person name="Mottram J.C."/>
            <person name="Tachezy J."/>
            <person name="Fraser-Liggett C.M."/>
            <person name="Johnson P.J."/>
        </authorList>
    </citation>
    <scope>NUCLEOTIDE SEQUENCE [LARGE SCALE GENOMIC DNA]</scope>
    <source>
        <strain evidence="1">G3</strain>
    </source>
</reference>
<accession>A2EE49</accession>
<evidence type="ECO:0000313" key="1">
    <source>
        <dbReference type="EMBL" id="EAY09046.1"/>
    </source>
</evidence>
<dbReference type="VEuPathDB" id="TrichDB:TVAG_180200"/>
<reference evidence="1" key="1">
    <citation type="submission" date="2006-10" db="EMBL/GenBank/DDBJ databases">
        <authorList>
            <person name="Amadeo P."/>
            <person name="Zhao Q."/>
            <person name="Wortman J."/>
            <person name="Fraser-Liggett C."/>
            <person name="Carlton J."/>
        </authorList>
    </citation>
    <scope>NUCLEOTIDE SEQUENCE</scope>
    <source>
        <strain evidence="1">G3</strain>
    </source>
</reference>
<dbReference type="InParanoid" id="A2EE49"/>
<keyword evidence="2" id="KW-1185">Reference proteome</keyword>
<dbReference type="VEuPathDB" id="TrichDB:TVAGG3_0614520"/>
<protein>
    <recommendedName>
        <fullName evidence="3">Clathrin adaptor alpha/beta/gamma-adaptin appendage Ig-like subdomain domain-containing protein</fullName>
    </recommendedName>
</protein>
<dbReference type="RefSeq" id="XP_001321269.1">
    <property type="nucleotide sequence ID" value="XM_001321234.1"/>
</dbReference>
<dbReference type="Proteomes" id="UP000001542">
    <property type="component" value="Unassembled WGS sequence"/>
</dbReference>
<dbReference type="GO" id="GO:0035615">
    <property type="term" value="F:clathrin adaptor activity"/>
    <property type="evidence" value="ECO:0000318"/>
    <property type="project" value="GO_Central"/>
</dbReference>
<name>A2EE49_TRIV3</name>
<dbReference type="GO" id="GO:0072583">
    <property type="term" value="P:clathrin-dependent endocytosis"/>
    <property type="evidence" value="ECO:0000318"/>
    <property type="project" value="GO_Central"/>
</dbReference>
<dbReference type="SUPFAM" id="SSF49348">
    <property type="entry name" value="Clathrin adaptor appendage domain"/>
    <property type="match status" value="1"/>
</dbReference>
<dbReference type="AlphaFoldDB" id="A2EE49"/>